<evidence type="ECO:0000313" key="3">
    <source>
        <dbReference type="Proteomes" id="UP000770015"/>
    </source>
</evidence>
<feature type="compositionally biased region" description="Low complexity" evidence="1">
    <location>
        <begin position="224"/>
        <end position="239"/>
    </location>
</feature>
<comment type="caution">
    <text evidence="2">The sequence shown here is derived from an EMBL/GenBank/DDBJ whole genome shotgun (WGS) entry which is preliminary data.</text>
</comment>
<gene>
    <name evidence="2" type="ORF">F5X68DRAFT_21137</name>
</gene>
<evidence type="ECO:0000256" key="1">
    <source>
        <dbReference type="SAM" id="MobiDB-lite"/>
    </source>
</evidence>
<accession>A0A9P9A8T6</accession>
<feature type="compositionally biased region" description="Polar residues" evidence="1">
    <location>
        <begin position="37"/>
        <end position="68"/>
    </location>
</feature>
<feature type="region of interest" description="Disordered" evidence="1">
    <location>
        <begin position="37"/>
        <end position="100"/>
    </location>
</feature>
<dbReference type="Proteomes" id="UP000770015">
    <property type="component" value="Unassembled WGS sequence"/>
</dbReference>
<proteinExistence type="predicted"/>
<sequence length="564" mass="62452">MSPKLKPLLLPQIVQERKKMDVQSIEMDGDRQYVYYTHNSSSSDVGSPVTPTFSTRGHQRYSSSTSSIDVPPLCADSPVSPLPPPSAPLSAPQSHKSTLRQLPDVQEDPMEREYEETIASDQFDLYDCLCDGHCIHREHGMIMSAYGADFDGIDYDDCGFMSEPDYSSQRSDRKQRSDFPGFVSRMETKFPSLSRLRSVKKSRSGMSSPTAPDWTFENALQGMSRATSSRSSSLSAPSRHVPDRTNEPSLPPTPARSFWDSRESVAAPSTIDIDLANNERASIERDRAMATTPLLPPLLTRLPDAPQESPLQSPTIALSPCMAELPPSMPTSYAPTPVISAKPSISSFRGHQESTSQQMSPLPAFFREHDEWSDRLGHANFNITPEPYQPATPSLESLQQLCSDWEAARVNFTKHIVRTGENYGETSKIYALTEAKWAEIDREWRDAHERTMKLVPDLRTKTDDALPSFVSVRQAASASASRSRSRGRGRVRSGSASVTIAAPPAAVAAALIPRLVDADGKFPARGDEDIVGPMVRDAFMARAQSEDRKGRFWRNLVDKMGLKK</sequence>
<name>A0A9P9A8T6_9PEZI</name>
<dbReference type="OrthoDB" id="3882058at2759"/>
<evidence type="ECO:0008006" key="4">
    <source>
        <dbReference type="Google" id="ProtNLM"/>
    </source>
</evidence>
<feature type="region of interest" description="Disordered" evidence="1">
    <location>
        <begin position="164"/>
        <end position="183"/>
    </location>
</feature>
<evidence type="ECO:0000313" key="2">
    <source>
        <dbReference type="EMBL" id="KAH6684902.1"/>
    </source>
</evidence>
<dbReference type="AlphaFoldDB" id="A0A9P9A8T6"/>
<feature type="region of interest" description="Disordered" evidence="1">
    <location>
        <begin position="194"/>
        <end position="263"/>
    </location>
</feature>
<reference evidence="2" key="1">
    <citation type="journal article" date="2021" name="Nat. Commun.">
        <title>Genetic determinants of endophytism in the Arabidopsis root mycobiome.</title>
        <authorList>
            <person name="Mesny F."/>
            <person name="Miyauchi S."/>
            <person name="Thiergart T."/>
            <person name="Pickel B."/>
            <person name="Atanasova L."/>
            <person name="Karlsson M."/>
            <person name="Huettel B."/>
            <person name="Barry K.W."/>
            <person name="Haridas S."/>
            <person name="Chen C."/>
            <person name="Bauer D."/>
            <person name="Andreopoulos W."/>
            <person name="Pangilinan J."/>
            <person name="LaButti K."/>
            <person name="Riley R."/>
            <person name="Lipzen A."/>
            <person name="Clum A."/>
            <person name="Drula E."/>
            <person name="Henrissat B."/>
            <person name="Kohler A."/>
            <person name="Grigoriev I.V."/>
            <person name="Martin F.M."/>
            <person name="Hacquard S."/>
        </authorList>
    </citation>
    <scope>NUCLEOTIDE SEQUENCE</scope>
    <source>
        <strain evidence="2">MPI-SDFR-AT-0117</strain>
    </source>
</reference>
<keyword evidence="3" id="KW-1185">Reference proteome</keyword>
<organism evidence="2 3">
    <name type="scientific">Plectosphaerella plurivora</name>
    <dbReference type="NCBI Taxonomy" id="936078"/>
    <lineage>
        <taxon>Eukaryota</taxon>
        <taxon>Fungi</taxon>
        <taxon>Dikarya</taxon>
        <taxon>Ascomycota</taxon>
        <taxon>Pezizomycotina</taxon>
        <taxon>Sordariomycetes</taxon>
        <taxon>Hypocreomycetidae</taxon>
        <taxon>Glomerellales</taxon>
        <taxon>Plectosphaerellaceae</taxon>
        <taxon>Plectosphaerella</taxon>
    </lineage>
</organism>
<protein>
    <recommendedName>
        <fullName evidence="4">Only prolin and serin are matching in the corresponding protein</fullName>
    </recommendedName>
</protein>
<dbReference type="EMBL" id="JAGSXJ010000016">
    <property type="protein sequence ID" value="KAH6684902.1"/>
    <property type="molecule type" value="Genomic_DNA"/>
</dbReference>